<feature type="transmembrane region" description="Helical" evidence="1">
    <location>
        <begin position="108"/>
        <end position="127"/>
    </location>
</feature>
<feature type="transmembrane region" description="Helical" evidence="1">
    <location>
        <begin position="157"/>
        <end position="179"/>
    </location>
</feature>
<dbReference type="AlphaFoldDB" id="A0A1F5ECD6"/>
<feature type="transmembrane region" description="Helical" evidence="1">
    <location>
        <begin position="12"/>
        <end position="28"/>
    </location>
</feature>
<gene>
    <name evidence="2" type="ORF">A3A71_03060</name>
</gene>
<feature type="transmembrane region" description="Helical" evidence="1">
    <location>
        <begin position="78"/>
        <end position="96"/>
    </location>
</feature>
<feature type="transmembrane region" description="Helical" evidence="1">
    <location>
        <begin position="34"/>
        <end position="50"/>
    </location>
</feature>
<name>A0A1F5ECD6_9BACT</name>
<keyword evidence="1" id="KW-0812">Transmembrane</keyword>
<accession>A0A1F5ECD6</accession>
<keyword evidence="1" id="KW-0472">Membrane</keyword>
<sequence>MKFRRPSARIVFFWLIQLGALILVWNFLPNRLSAALLVILVLASLLFLAIKSIELAVITNVVLIITATQLWITQGSFASFWGTPFIVAGIVLTGFLAEQPPGRKLIDWLILGFATAQLASLTSYLPVAFFHKAILAGTFFYIFWQLFKLWDRDEPLLGHFVFGTLAVMVIIGSMIWTGLPKFAAF</sequence>
<dbReference type="EMBL" id="MEZX01000001">
    <property type="protein sequence ID" value="OGD65045.1"/>
    <property type="molecule type" value="Genomic_DNA"/>
</dbReference>
<comment type="caution">
    <text evidence="2">The sequence shown here is derived from an EMBL/GenBank/DDBJ whole genome shotgun (WGS) entry which is preliminary data.</text>
</comment>
<dbReference type="STRING" id="1797471.A3A71_03060"/>
<keyword evidence="1" id="KW-1133">Transmembrane helix</keyword>
<evidence type="ECO:0000256" key="1">
    <source>
        <dbReference type="SAM" id="Phobius"/>
    </source>
</evidence>
<reference evidence="2 3" key="1">
    <citation type="journal article" date="2016" name="Nat. Commun.">
        <title>Thousands of microbial genomes shed light on interconnected biogeochemical processes in an aquifer system.</title>
        <authorList>
            <person name="Anantharaman K."/>
            <person name="Brown C.T."/>
            <person name="Hug L.A."/>
            <person name="Sharon I."/>
            <person name="Castelle C.J."/>
            <person name="Probst A.J."/>
            <person name="Thomas B.C."/>
            <person name="Singh A."/>
            <person name="Wilkins M.J."/>
            <person name="Karaoz U."/>
            <person name="Brodie E.L."/>
            <person name="Williams K.H."/>
            <person name="Hubbard S.S."/>
            <person name="Banfield J.F."/>
        </authorList>
    </citation>
    <scope>NUCLEOTIDE SEQUENCE [LARGE SCALE GENOMIC DNA]</scope>
</reference>
<dbReference type="Proteomes" id="UP000177481">
    <property type="component" value="Unassembled WGS sequence"/>
</dbReference>
<evidence type="ECO:0000313" key="3">
    <source>
        <dbReference type="Proteomes" id="UP000177481"/>
    </source>
</evidence>
<organism evidence="2 3">
    <name type="scientific">Candidatus Berkelbacteria bacterium RIFCSPLOWO2_01_FULL_50_28</name>
    <dbReference type="NCBI Taxonomy" id="1797471"/>
    <lineage>
        <taxon>Bacteria</taxon>
        <taxon>Candidatus Berkelbacteria</taxon>
    </lineage>
</organism>
<protein>
    <submittedName>
        <fullName evidence="2">Uncharacterized protein</fullName>
    </submittedName>
</protein>
<feature type="transmembrane region" description="Helical" evidence="1">
    <location>
        <begin position="55"/>
        <end position="72"/>
    </location>
</feature>
<proteinExistence type="predicted"/>
<evidence type="ECO:0000313" key="2">
    <source>
        <dbReference type="EMBL" id="OGD65045.1"/>
    </source>
</evidence>